<evidence type="ECO:0000313" key="1">
    <source>
        <dbReference type="EMBL" id="DAD75129.1"/>
    </source>
</evidence>
<reference evidence="1" key="1">
    <citation type="journal article" date="2021" name="Proc. Natl. Acad. Sci. U.S.A.">
        <title>A Catalog of Tens of Thousands of Viruses from Human Metagenomes Reveals Hidden Associations with Chronic Diseases.</title>
        <authorList>
            <person name="Tisza M.J."/>
            <person name="Buck C.B."/>
        </authorList>
    </citation>
    <scope>NUCLEOTIDE SEQUENCE</scope>
    <source>
        <strain evidence="1">CthqG28</strain>
    </source>
</reference>
<proteinExistence type="predicted"/>
<sequence>MKKLIAAAVFAMASFGASAGEFCNAVGELGEAAAEARDAGVSKQLALMVSSGGQYSAEFNQLSKAIVDGAYKMTDKTPKEVAAVAREVCLSTVGDK</sequence>
<dbReference type="EMBL" id="BK014774">
    <property type="protein sequence ID" value="DAD75129.1"/>
    <property type="molecule type" value="Genomic_DNA"/>
</dbReference>
<protein>
    <submittedName>
        <fullName evidence="1">Uncharacterized protein</fullName>
    </submittedName>
</protein>
<accession>A0A8S5LYK6</accession>
<name>A0A8S5LYK6_9CAUD</name>
<organism evidence="1">
    <name type="scientific">Siphoviridae sp. cthqG28</name>
    <dbReference type="NCBI Taxonomy" id="2826427"/>
    <lineage>
        <taxon>Viruses</taxon>
        <taxon>Duplodnaviria</taxon>
        <taxon>Heunggongvirae</taxon>
        <taxon>Uroviricota</taxon>
        <taxon>Caudoviricetes</taxon>
    </lineage>
</organism>